<evidence type="ECO:0000313" key="2">
    <source>
        <dbReference type="EMBL" id="KAF9065840.1"/>
    </source>
</evidence>
<comment type="caution">
    <text evidence="2">The sequence shown here is derived from an EMBL/GenBank/DDBJ whole genome shotgun (WGS) entry which is preliminary data.</text>
</comment>
<proteinExistence type="predicted"/>
<feature type="region of interest" description="Disordered" evidence="1">
    <location>
        <begin position="226"/>
        <end position="250"/>
    </location>
</feature>
<sequence>MECFELGPLLIDGASRIFKHYVHYLPSVILLDSTKSLLSHLNAVNAFTWGPGSRVITYPISHPAVLNWLLVEHDLRSPRPQLPPTKATSTRIYSASSCFVYAYFLIPKTKDISLEQVARVVLGQPRAFMVQYLFLSYFIDDDVSTQEARGYALPITAFHNFLHVAISNGYDADSIKGTNLTETQLTLSSRLLVQKTVYMMYPLNLDYGNLQIELFKFLPDNSKVSSKPESTQVNGHQEGINHWPQRSGSR</sequence>
<gene>
    <name evidence="2" type="ORF">BDP27DRAFT_1366106</name>
</gene>
<organism evidence="2 3">
    <name type="scientific">Rhodocollybia butyracea</name>
    <dbReference type="NCBI Taxonomy" id="206335"/>
    <lineage>
        <taxon>Eukaryota</taxon>
        <taxon>Fungi</taxon>
        <taxon>Dikarya</taxon>
        <taxon>Basidiomycota</taxon>
        <taxon>Agaricomycotina</taxon>
        <taxon>Agaricomycetes</taxon>
        <taxon>Agaricomycetidae</taxon>
        <taxon>Agaricales</taxon>
        <taxon>Marasmiineae</taxon>
        <taxon>Omphalotaceae</taxon>
        <taxon>Rhodocollybia</taxon>
    </lineage>
</organism>
<name>A0A9P5PPX8_9AGAR</name>
<reference evidence="2" key="1">
    <citation type="submission" date="2020-11" db="EMBL/GenBank/DDBJ databases">
        <authorList>
            <consortium name="DOE Joint Genome Institute"/>
            <person name="Ahrendt S."/>
            <person name="Riley R."/>
            <person name="Andreopoulos W."/>
            <person name="Labutti K."/>
            <person name="Pangilinan J."/>
            <person name="Ruiz-Duenas F.J."/>
            <person name="Barrasa J.M."/>
            <person name="Sanchez-Garcia M."/>
            <person name="Camarero S."/>
            <person name="Miyauchi S."/>
            <person name="Serrano A."/>
            <person name="Linde D."/>
            <person name="Babiker R."/>
            <person name="Drula E."/>
            <person name="Ayuso-Fernandez I."/>
            <person name="Pacheco R."/>
            <person name="Padilla G."/>
            <person name="Ferreira P."/>
            <person name="Barriuso J."/>
            <person name="Kellner H."/>
            <person name="Castanera R."/>
            <person name="Alfaro M."/>
            <person name="Ramirez L."/>
            <person name="Pisabarro A.G."/>
            <person name="Kuo A."/>
            <person name="Tritt A."/>
            <person name="Lipzen A."/>
            <person name="He G."/>
            <person name="Yan M."/>
            <person name="Ng V."/>
            <person name="Cullen D."/>
            <person name="Martin F."/>
            <person name="Rosso M.-N."/>
            <person name="Henrissat B."/>
            <person name="Hibbett D."/>
            <person name="Martinez A.T."/>
            <person name="Grigoriev I.V."/>
        </authorList>
    </citation>
    <scope>NUCLEOTIDE SEQUENCE</scope>
    <source>
        <strain evidence="2">AH 40177</strain>
    </source>
</reference>
<dbReference type="AlphaFoldDB" id="A0A9P5PPX8"/>
<evidence type="ECO:0000256" key="1">
    <source>
        <dbReference type="SAM" id="MobiDB-lite"/>
    </source>
</evidence>
<protein>
    <submittedName>
        <fullName evidence="2">Uncharacterized protein</fullName>
    </submittedName>
</protein>
<keyword evidence="3" id="KW-1185">Reference proteome</keyword>
<evidence type="ECO:0000313" key="3">
    <source>
        <dbReference type="Proteomes" id="UP000772434"/>
    </source>
</evidence>
<dbReference type="OrthoDB" id="6612291at2759"/>
<dbReference type="EMBL" id="JADNRY010000097">
    <property type="protein sequence ID" value="KAF9065840.1"/>
    <property type="molecule type" value="Genomic_DNA"/>
</dbReference>
<accession>A0A9P5PPX8</accession>
<feature type="compositionally biased region" description="Polar residues" evidence="1">
    <location>
        <begin position="226"/>
        <end position="235"/>
    </location>
</feature>
<dbReference type="Proteomes" id="UP000772434">
    <property type="component" value="Unassembled WGS sequence"/>
</dbReference>